<dbReference type="Proteomes" id="UP001595530">
    <property type="component" value="Unassembled WGS sequence"/>
</dbReference>
<keyword evidence="1" id="KW-0812">Transmembrane</keyword>
<accession>A0ABV7F5Z9</accession>
<evidence type="ECO:0000256" key="1">
    <source>
        <dbReference type="SAM" id="Phobius"/>
    </source>
</evidence>
<keyword evidence="1" id="KW-1133">Transmembrane helix</keyword>
<evidence type="ECO:0008006" key="4">
    <source>
        <dbReference type="Google" id="ProtNLM"/>
    </source>
</evidence>
<evidence type="ECO:0000313" key="3">
    <source>
        <dbReference type="Proteomes" id="UP001595530"/>
    </source>
</evidence>
<evidence type="ECO:0000313" key="2">
    <source>
        <dbReference type="EMBL" id="MFC3109701.1"/>
    </source>
</evidence>
<organism evidence="2 3">
    <name type="scientific">Undibacterium arcticum</name>
    <dbReference type="NCBI Taxonomy" id="1762892"/>
    <lineage>
        <taxon>Bacteria</taxon>
        <taxon>Pseudomonadati</taxon>
        <taxon>Pseudomonadota</taxon>
        <taxon>Betaproteobacteria</taxon>
        <taxon>Burkholderiales</taxon>
        <taxon>Oxalobacteraceae</taxon>
        <taxon>Undibacterium</taxon>
    </lineage>
</organism>
<proteinExistence type="predicted"/>
<reference evidence="3" key="1">
    <citation type="journal article" date="2019" name="Int. J. Syst. Evol. Microbiol.">
        <title>The Global Catalogue of Microorganisms (GCM) 10K type strain sequencing project: providing services to taxonomists for standard genome sequencing and annotation.</title>
        <authorList>
            <consortium name="The Broad Institute Genomics Platform"/>
            <consortium name="The Broad Institute Genome Sequencing Center for Infectious Disease"/>
            <person name="Wu L."/>
            <person name="Ma J."/>
        </authorList>
    </citation>
    <scope>NUCLEOTIDE SEQUENCE [LARGE SCALE GENOMIC DNA]</scope>
    <source>
        <strain evidence="3">KCTC 42986</strain>
    </source>
</reference>
<dbReference type="RefSeq" id="WP_390325607.1">
    <property type="nucleotide sequence ID" value="NZ_JBHRTP010000054.1"/>
</dbReference>
<protein>
    <recommendedName>
        <fullName evidence="4">Transmembrane protein</fullName>
    </recommendedName>
</protein>
<feature type="transmembrane region" description="Helical" evidence="1">
    <location>
        <begin position="28"/>
        <end position="47"/>
    </location>
</feature>
<keyword evidence="3" id="KW-1185">Reference proteome</keyword>
<name>A0ABV7F5Z9_9BURK</name>
<gene>
    <name evidence="2" type="ORF">ACFOFO_17305</name>
</gene>
<feature type="transmembrane region" description="Helical" evidence="1">
    <location>
        <begin position="59"/>
        <end position="78"/>
    </location>
</feature>
<keyword evidence="1" id="KW-0472">Membrane</keyword>
<dbReference type="EMBL" id="JBHRTP010000054">
    <property type="protein sequence ID" value="MFC3109701.1"/>
    <property type="molecule type" value="Genomic_DNA"/>
</dbReference>
<sequence length="255" mass="28195">MTIAIFILLSLLGIPFWAWLVLRIRRVSNLGAILPFIFAVPALYWAWRLWDDDEAKIRAPFIAVVVLNIVLAGVGMKITQAQIETLLFGQEAVQAQVATQSDGRHADMKRWCREQHDADYDVDLATCVEATTDDAQARIDDHQVFGQLAKYLDQSGIKGEFDETRTTGTEQLLAKPGVTGVSAYDFLPLSMSQAPMSILQCVSEIACLQLEADTGLLGSHAMLRNRNLLLLFGPDAADDARINQLKAAFSSFRPT</sequence>
<comment type="caution">
    <text evidence="2">The sequence shown here is derived from an EMBL/GenBank/DDBJ whole genome shotgun (WGS) entry which is preliminary data.</text>
</comment>